<accession>A0A5N6Q9X9</accession>
<dbReference type="AlphaFoldDB" id="A0A5N6Q9X9"/>
<proteinExistence type="predicted"/>
<feature type="region of interest" description="Disordered" evidence="1">
    <location>
        <begin position="1"/>
        <end position="25"/>
    </location>
</feature>
<evidence type="ECO:0000313" key="3">
    <source>
        <dbReference type="Proteomes" id="UP000327013"/>
    </source>
</evidence>
<protein>
    <submittedName>
        <fullName evidence="2">Uncharacterized protein</fullName>
    </submittedName>
</protein>
<name>A0A5N6Q9X9_9ROSI</name>
<organism evidence="2 3">
    <name type="scientific">Carpinus fangiana</name>
    <dbReference type="NCBI Taxonomy" id="176857"/>
    <lineage>
        <taxon>Eukaryota</taxon>
        <taxon>Viridiplantae</taxon>
        <taxon>Streptophyta</taxon>
        <taxon>Embryophyta</taxon>
        <taxon>Tracheophyta</taxon>
        <taxon>Spermatophyta</taxon>
        <taxon>Magnoliopsida</taxon>
        <taxon>eudicotyledons</taxon>
        <taxon>Gunneridae</taxon>
        <taxon>Pentapetalae</taxon>
        <taxon>rosids</taxon>
        <taxon>fabids</taxon>
        <taxon>Fagales</taxon>
        <taxon>Betulaceae</taxon>
        <taxon>Carpinus</taxon>
    </lineage>
</organism>
<keyword evidence="3" id="KW-1185">Reference proteome</keyword>
<reference evidence="2 3" key="1">
    <citation type="submission" date="2019-06" db="EMBL/GenBank/DDBJ databases">
        <title>A chromosomal-level reference genome of Carpinus fangiana (Coryloideae, Betulaceae).</title>
        <authorList>
            <person name="Yang X."/>
            <person name="Wang Z."/>
            <person name="Zhang L."/>
            <person name="Hao G."/>
            <person name="Liu J."/>
            <person name="Yang Y."/>
        </authorList>
    </citation>
    <scope>NUCLEOTIDE SEQUENCE [LARGE SCALE GENOMIC DNA]</scope>
    <source>
        <strain evidence="2">Cfa_2016G</strain>
        <tissue evidence="2">Leaf</tissue>
    </source>
</reference>
<sequence>MDPKLASSEPHFKSGSGSLNHPQIRLSEPIPAPIQKFAAATEFAANTHLRAATVRSVRGEKAHPLQEVSSCKNCYHTHYDNPLVVIVSSSHLAPQDVRRFMFPGTKPSRCRCTYTLRMFAKPSLTANSRSKKENVA</sequence>
<evidence type="ECO:0000256" key="1">
    <source>
        <dbReference type="SAM" id="MobiDB-lite"/>
    </source>
</evidence>
<dbReference type="Proteomes" id="UP000327013">
    <property type="component" value="Chromosome 1"/>
</dbReference>
<gene>
    <name evidence="2" type="ORF">FH972_000786</name>
</gene>
<dbReference type="EMBL" id="CM017321">
    <property type="protein sequence ID" value="KAE7996037.1"/>
    <property type="molecule type" value="Genomic_DNA"/>
</dbReference>
<evidence type="ECO:0000313" key="2">
    <source>
        <dbReference type="EMBL" id="KAE7996037.1"/>
    </source>
</evidence>